<feature type="compositionally biased region" description="Polar residues" evidence="1">
    <location>
        <begin position="565"/>
        <end position="574"/>
    </location>
</feature>
<dbReference type="Proteomes" id="UP000559027">
    <property type="component" value="Unassembled WGS sequence"/>
</dbReference>
<feature type="region of interest" description="Disordered" evidence="1">
    <location>
        <begin position="673"/>
        <end position="694"/>
    </location>
</feature>
<dbReference type="InterPro" id="IPR028889">
    <property type="entry name" value="USP"/>
</dbReference>
<name>A0A8H5D0Z1_9AGAR</name>
<feature type="domain" description="USP" evidence="2">
    <location>
        <begin position="26"/>
        <end position="1457"/>
    </location>
</feature>
<protein>
    <recommendedName>
        <fullName evidence="2">USP domain-containing protein</fullName>
    </recommendedName>
</protein>
<feature type="compositionally biased region" description="Polar residues" evidence="1">
    <location>
        <begin position="1010"/>
        <end position="1024"/>
    </location>
</feature>
<dbReference type="Gene3D" id="3.90.70.10">
    <property type="entry name" value="Cysteine proteinases"/>
    <property type="match status" value="2"/>
</dbReference>
<feature type="compositionally biased region" description="Polar residues" evidence="1">
    <location>
        <begin position="897"/>
        <end position="929"/>
    </location>
</feature>
<dbReference type="PANTHER" id="PTHR21646:SF39">
    <property type="entry name" value="UBIQUITIN CARBOXYL-TERMINAL HYDROLASE 16"/>
    <property type="match status" value="1"/>
</dbReference>
<feature type="region of interest" description="Disordered" evidence="1">
    <location>
        <begin position="707"/>
        <end position="744"/>
    </location>
</feature>
<dbReference type="PROSITE" id="PS00972">
    <property type="entry name" value="USP_1"/>
    <property type="match status" value="1"/>
</dbReference>
<feature type="compositionally biased region" description="Basic and acidic residues" evidence="1">
    <location>
        <begin position="837"/>
        <end position="854"/>
    </location>
</feature>
<feature type="compositionally biased region" description="Low complexity" evidence="1">
    <location>
        <begin position="290"/>
        <end position="303"/>
    </location>
</feature>
<dbReference type="InterPro" id="IPR038765">
    <property type="entry name" value="Papain-like_cys_pep_sf"/>
</dbReference>
<feature type="compositionally biased region" description="Basic and acidic residues" evidence="1">
    <location>
        <begin position="464"/>
        <end position="500"/>
    </location>
</feature>
<reference evidence="3 4" key="1">
    <citation type="journal article" date="2020" name="ISME J.">
        <title>Uncovering the hidden diversity of litter-decomposition mechanisms in mushroom-forming fungi.</title>
        <authorList>
            <person name="Floudas D."/>
            <person name="Bentzer J."/>
            <person name="Ahren D."/>
            <person name="Johansson T."/>
            <person name="Persson P."/>
            <person name="Tunlid A."/>
        </authorList>
    </citation>
    <scope>NUCLEOTIDE SEQUENCE [LARGE SCALE GENOMIC DNA]</scope>
    <source>
        <strain evidence="3 4">CBS 146.42</strain>
    </source>
</reference>
<dbReference type="InterPro" id="IPR001394">
    <property type="entry name" value="Peptidase_C19_UCH"/>
</dbReference>
<dbReference type="PROSITE" id="PS00973">
    <property type="entry name" value="USP_2"/>
    <property type="match status" value="1"/>
</dbReference>
<feature type="compositionally biased region" description="Low complexity" evidence="1">
    <location>
        <begin position="1121"/>
        <end position="1135"/>
    </location>
</feature>
<dbReference type="OrthoDB" id="420187at2759"/>
<gene>
    <name evidence="3" type="ORF">D9756_008367</name>
</gene>
<accession>A0A8H5D0Z1</accession>
<dbReference type="Pfam" id="PF00443">
    <property type="entry name" value="UCH"/>
    <property type="match status" value="2"/>
</dbReference>
<feature type="region of interest" description="Disordered" evidence="1">
    <location>
        <begin position="381"/>
        <end position="649"/>
    </location>
</feature>
<feature type="region of interest" description="Disordered" evidence="1">
    <location>
        <begin position="1312"/>
        <end position="1339"/>
    </location>
</feature>
<feature type="compositionally biased region" description="Pro residues" evidence="1">
    <location>
        <begin position="961"/>
        <end position="972"/>
    </location>
</feature>
<feature type="compositionally biased region" description="Polar residues" evidence="1">
    <location>
        <begin position="587"/>
        <end position="597"/>
    </location>
</feature>
<feature type="compositionally biased region" description="Basic and acidic residues" evidence="1">
    <location>
        <begin position="514"/>
        <end position="547"/>
    </location>
</feature>
<sequence length="1457" mass="157607">MPKQKVPTPQEIYWARKQAEEAYLPPGLINHGNTCFMNSVLQGLIATRLLADLVQFNDIPKETQERSSALLLSRRSPQLTNCHGVGGIYEKEWVSMPIGDRFIDIMYQAWRIQSEKKRENLSPKVLLNAVGQKYDQYLDFAQQDAHEFLRILLDAMRMEEQDIIKQRQPPPPKQSKKRRRSSQLPPASTPQPSTHPSKILSNTESIPSSPQPLSEADTLMSFSDMIFGGKLTSILVCQKCKHISQTYEDFNDISLSLKPEDYAATHSRKRDRFKKLAKKLTAFPGTSLVGASTSTSNSNSQAGGNTGIRSETKDESDEVETFNDGLGVGGPNGRMGIALSIQRSSSVPPSPREREDPQMSEKMLQHLVSRRRSMEHLHSDILVPPSNDASESSHDSGPRSGPRAGDDPAFVPVERSDTSTVPVNGAPDGSDLEHAQMSSSETKETESDDSKVIINSNAVPTLTPEEKHVEFVAKEKPIRDHDQEKLLNGKDKKKRDDDSWTKLGRRISLSVKIGRRDNKDKEKGKKDKGKVKEKAELKEKEKDDTKDKKRSADRRFSALALKPKPSSSIASTSDVALASGDERSAHETNIQLSSPPLASSTTIVTSASSPGILSPPPSSSTVSNEPPQPPIVTPKPIRSISSQSYNIPRLGTPLQSIQSHMQTINTHVQAQVQKVSGIQRSKSPKPPKQTKEEQEYLRRILADVAPVPISSRTPSGSNGVEKVKDGSGSGVSDVEKSGGSNPLTRLKTSAQLHVPGPKVQDDHSVSSLSTNVGTWLPLAAVSQFSGLEECLRMFTAVEVLDGENMVGCRRCWKIQNGYVKGTKDGEDSDDEDDEERVPEPDPVPREGVEGKDKLLAPPLGSFASQSSQSSVSSNTTFASAESGGLEITSGNETVLGSRVTASPSQSPVPFSMSTPTLAPSNTTFSSDTAVTVTTPRPPHRSSSTPIGDQPDYWPDSTIVTPKPPSVHPPPVPPKDEFHQYRISVMPSPPSSPRSPRPLPNTPGGLPIPRISTTPAADTLSNGAASSARVEDVFIDNHDDDAGGNSGTHTPASTSSQSSFPWDLTEGSTTGTDDESKKVRKRQGMVFRDSLVVPSRVPGRPRPKRTQTMSTERDGLSDDADSVSTSASLSVSVTASEESESGEESAEESASDVGGEISGPALSPPGLEHEERSSLGPPTTTSPAPDNLSEKALPTVSPKQAPSKQPAKVKKKKERILRPAYKRYLISIPPPVLVIHLKRFQQMSTSNSSALSSLAEKIAAGFSPNQTSGNRGGAYGGGFGGFGGIGGGGFKKLEEFVSFPEWLDLSPFLAPKKEEEATPSGSRSSKQGSNGKVVSRRDGTRDKDGRCMYRLYAVVVHIGNMLGGHYVAYVALPDEPPLVNARVHEANHTNGGERTSQYSGEKGGSDEAVDSTEKHTSTTGGKRAVKRQWAYISDTNVRPVPLEEVLNARAYICMYERV</sequence>
<feature type="compositionally biased region" description="Polar residues" evidence="1">
    <location>
        <begin position="1318"/>
        <end position="1331"/>
    </location>
</feature>
<dbReference type="GO" id="GO:0016579">
    <property type="term" value="P:protein deubiquitination"/>
    <property type="evidence" value="ECO:0007669"/>
    <property type="project" value="InterPro"/>
</dbReference>
<feature type="region of interest" description="Disordered" evidence="1">
    <location>
        <begin position="163"/>
        <end position="215"/>
    </location>
</feature>
<evidence type="ECO:0000256" key="1">
    <source>
        <dbReference type="SAM" id="MobiDB-lite"/>
    </source>
</evidence>
<feature type="compositionally biased region" description="Low complexity" evidence="1">
    <location>
        <begin position="861"/>
        <end position="877"/>
    </location>
</feature>
<feature type="region of interest" description="Disordered" evidence="1">
    <location>
        <begin position="1386"/>
        <end position="1422"/>
    </location>
</feature>
<feature type="compositionally biased region" description="Low complexity" evidence="1">
    <location>
        <begin position="598"/>
        <end position="612"/>
    </location>
</feature>
<feature type="compositionally biased region" description="Acidic residues" evidence="1">
    <location>
        <begin position="1136"/>
        <end position="1149"/>
    </location>
</feature>
<dbReference type="SUPFAM" id="SSF54001">
    <property type="entry name" value="Cysteine proteinases"/>
    <property type="match status" value="2"/>
</dbReference>
<dbReference type="PROSITE" id="PS50235">
    <property type="entry name" value="USP_3"/>
    <property type="match status" value="1"/>
</dbReference>
<feature type="compositionally biased region" description="Pro residues" evidence="1">
    <location>
        <begin position="986"/>
        <end position="1000"/>
    </location>
</feature>
<organism evidence="3 4">
    <name type="scientific">Leucocoprinus leucothites</name>
    <dbReference type="NCBI Taxonomy" id="201217"/>
    <lineage>
        <taxon>Eukaryota</taxon>
        <taxon>Fungi</taxon>
        <taxon>Dikarya</taxon>
        <taxon>Basidiomycota</taxon>
        <taxon>Agaricomycotina</taxon>
        <taxon>Agaricomycetes</taxon>
        <taxon>Agaricomycetidae</taxon>
        <taxon>Agaricales</taxon>
        <taxon>Agaricineae</taxon>
        <taxon>Agaricaceae</taxon>
        <taxon>Leucocoprinus</taxon>
    </lineage>
</organism>
<feature type="compositionally biased region" description="Low complexity" evidence="1">
    <location>
        <begin position="930"/>
        <end position="945"/>
    </location>
</feature>
<feature type="compositionally biased region" description="Basic and acidic residues" evidence="1">
    <location>
        <begin position="1028"/>
        <end position="1040"/>
    </location>
</feature>
<comment type="caution">
    <text evidence="3">The sequence shown here is derived from an EMBL/GenBank/DDBJ whole genome shotgun (WGS) entry which is preliminary data.</text>
</comment>
<keyword evidence="4" id="KW-1185">Reference proteome</keyword>
<feature type="region of interest" description="Disordered" evidence="1">
    <location>
        <begin position="341"/>
        <end position="360"/>
    </location>
</feature>
<feature type="compositionally biased region" description="Low complexity" evidence="1">
    <location>
        <begin position="1196"/>
        <end position="1205"/>
    </location>
</feature>
<dbReference type="InterPro" id="IPR018200">
    <property type="entry name" value="USP_CS"/>
</dbReference>
<feature type="compositionally biased region" description="Basic and acidic residues" evidence="1">
    <location>
        <begin position="441"/>
        <end position="451"/>
    </location>
</feature>
<dbReference type="PANTHER" id="PTHR21646">
    <property type="entry name" value="UBIQUITIN CARBOXYL-TERMINAL HYDROLASE"/>
    <property type="match status" value="1"/>
</dbReference>
<feature type="compositionally biased region" description="Acidic residues" evidence="1">
    <location>
        <begin position="826"/>
        <end position="836"/>
    </location>
</feature>
<evidence type="ECO:0000259" key="2">
    <source>
        <dbReference type="PROSITE" id="PS50235"/>
    </source>
</evidence>
<evidence type="ECO:0000313" key="4">
    <source>
        <dbReference type="Proteomes" id="UP000559027"/>
    </source>
</evidence>
<proteinExistence type="predicted"/>
<feature type="compositionally biased region" description="Polar residues" evidence="1">
    <location>
        <begin position="184"/>
        <end position="212"/>
    </location>
</feature>
<dbReference type="EMBL" id="JAACJO010000013">
    <property type="protein sequence ID" value="KAF5351198.1"/>
    <property type="molecule type" value="Genomic_DNA"/>
</dbReference>
<feature type="region of interest" description="Disordered" evidence="1">
    <location>
        <begin position="897"/>
        <end position="1212"/>
    </location>
</feature>
<feature type="region of interest" description="Disordered" evidence="1">
    <location>
        <begin position="286"/>
        <end position="336"/>
    </location>
</feature>
<dbReference type="GO" id="GO:0004843">
    <property type="term" value="F:cysteine-type deubiquitinase activity"/>
    <property type="evidence" value="ECO:0007669"/>
    <property type="project" value="InterPro"/>
</dbReference>
<evidence type="ECO:0000313" key="3">
    <source>
        <dbReference type="EMBL" id="KAF5351198.1"/>
    </source>
</evidence>
<feature type="compositionally biased region" description="Polar residues" evidence="1">
    <location>
        <begin position="1046"/>
        <end position="1070"/>
    </location>
</feature>
<dbReference type="InterPro" id="IPR050185">
    <property type="entry name" value="Ub_carboxyl-term_hydrolase"/>
</dbReference>
<feature type="region of interest" description="Disordered" evidence="1">
    <location>
        <begin position="819"/>
        <end position="877"/>
    </location>
</feature>
<feature type="compositionally biased region" description="Polar residues" evidence="1">
    <location>
        <begin position="1387"/>
        <end position="1398"/>
    </location>
</feature>